<sequence length="237" mass="27408">MIIDLDHLNFSYHQKMIFKDAQLQINTPGIYGLIAPNGTGKTTLLQLIAGLLKPQSGTIDILAQPALKQWQLAKLAFLQDNSVLYPYLTERDHLRYVQQNYQTSDQYLARLLDIVELTDFVDRKVKTYSLGQKQRLLITLALLMKPQVMLLDEPFNGLDPDTLFILRDIFANLAAHQVTMLISSHNLLELNKLTSQFFFIEQQQIVAKTATAELEQEYQRLYSQKRQHLQQVNLYEL</sequence>
<dbReference type="Proteomes" id="UP001597191">
    <property type="component" value="Unassembled WGS sequence"/>
</dbReference>
<dbReference type="InterPro" id="IPR027417">
    <property type="entry name" value="P-loop_NTPase"/>
</dbReference>
<keyword evidence="3 5" id="KW-0067">ATP-binding</keyword>
<evidence type="ECO:0000256" key="2">
    <source>
        <dbReference type="ARBA" id="ARBA00022741"/>
    </source>
</evidence>
<keyword evidence="2" id="KW-0547">Nucleotide-binding</keyword>
<dbReference type="InterPro" id="IPR003439">
    <property type="entry name" value="ABC_transporter-like_ATP-bd"/>
</dbReference>
<dbReference type="PANTHER" id="PTHR42939:SF1">
    <property type="entry name" value="ABC TRANSPORTER ATP-BINDING PROTEIN ALBC-RELATED"/>
    <property type="match status" value="1"/>
</dbReference>
<dbReference type="Pfam" id="PF00005">
    <property type="entry name" value="ABC_tran"/>
    <property type="match status" value="1"/>
</dbReference>
<dbReference type="InterPro" id="IPR051782">
    <property type="entry name" value="ABC_Transporter_VariousFunc"/>
</dbReference>
<dbReference type="GO" id="GO:0005524">
    <property type="term" value="F:ATP binding"/>
    <property type="evidence" value="ECO:0007669"/>
    <property type="project" value="UniProtKB-KW"/>
</dbReference>
<dbReference type="SMART" id="SM00382">
    <property type="entry name" value="AAA"/>
    <property type="match status" value="1"/>
</dbReference>
<evidence type="ECO:0000313" key="5">
    <source>
        <dbReference type="EMBL" id="MFD1410485.1"/>
    </source>
</evidence>
<accession>A0ABW4BLS1</accession>
<evidence type="ECO:0000259" key="4">
    <source>
        <dbReference type="PROSITE" id="PS50893"/>
    </source>
</evidence>
<comment type="caution">
    <text evidence="5">The sequence shown here is derived from an EMBL/GenBank/DDBJ whole genome shotgun (WGS) entry which is preliminary data.</text>
</comment>
<proteinExistence type="predicted"/>
<evidence type="ECO:0000256" key="1">
    <source>
        <dbReference type="ARBA" id="ARBA00022448"/>
    </source>
</evidence>
<dbReference type="EMBL" id="JBHTOH010000015">
    <property type="protein sequence ID" value="MFD1410485.1"/>
    <property type="molecule type" value="Genomic_DNA"/>
</dbReference>
<keyword evidence="6" id="KW-1185">Reference proteome</keyword>
<dbReference type="InterPro" id="IPR003593">
    <property type="entry name" value="AAA+_ATPase"/>
</dbReference>
<keyword evidence="1" id="KW-0813">Transport</keyword>
<dbReference type="RefSeq" id="WP_125647053.1">
    <property type="nucleotide sequence ID" value="NZ_JBHTOH010000015.1"/>
</dbReference>
<evidence type="ECO:0000313" key="6">
    <source>
        <dbReference type="Proteomes" id="UP001597191"/>
    </source>
</evidence>
<dbReference type="PROSITE" id="PS50893">
    <property type="entry name" value="ABC_TRANSPORTER_2"/>
    <property type="match status" value="1"/>
</dbReference>
<gene>
    <name evidence="5" type="ORF">ACFQ4R_02440</name>
</gene>
<evidence type="ECO:0000256" key="3">
    <source>
        <dbReference type="ARBA" id="ARBA00022840"/>
    </source>
</evidence>
<reference evidence="6" key="1">
    <citation type="journal article" date="2019" name="Int. J. Syst. Evol. Microbiol.">
        <title>The Global Catalogue of Microorganisms (GCM) 10K type strain sequencing project: providing services to taxonomists for standard genome sequencing and annotation.</title>
        <authorList>
            <consortium name="The Broad Institute Genomics Platform"/>
            <consortium name="The Broad Institute Genome Sequencing Center for Infectious Disease"/>
            <person name="Wu L."/>
            <person name="Ma J."/>
        </authorList>
    </citation>
    <scope>NUCLEOTIDE SEQUENCE [LARGE SCALE GENOMIC DNA]</scope>
    <source>
        <strain evidence="6">CCM 8937</strain>
    </source>
</reference>
<dbReference type="PANTHER" id="PTHR42939">
    <property type="entry name" value="ABC TRANSPORTER ATP-BINDING PROTEIN ALBC-RELATED"/>
    <property type="match status" value="1"/>
</dbReference>
<dbReference type="SUPFAM" id="SSF52540">
    <property type="entry name" value="P-loop containing nucleoside triphosphate hydrolases"/>
    <property type="match status" value="1"/>
</dbReference>
<name>A0ABW4BLS1_9LACO</name>
<feature type="domain" description="ABC transporter" evidence="4">
    <location>
        <begin position="3"/>
        <end position="227"/>
    </location>
</feature>
<organism evidence="5 6">
    <name type="scientific">Lapidilactobacillus gannanensis</name>
    <dbReference type="NCBI Taxonomy" id="2486002"/>
    <lineage>
        <taxon>Bacteria</taxon>
        <taxon>Bacillati</taxon>
        <taxon>Bacillota</taxon>
        <taxon>Bacilli</taxon>
        <taxon>Lactobacillales</taxon>
        <taxon>Lactobacillaceae</taxon>
        <taxon>Lapidilactobacillus</taxon>
    </lineage>
</organism>
<protein>
    <submittedName>
        <fullName evidence="5">ATP-binding cassette domain-containing protein</fullName>
    </submittedName>
</protein>
<dbReference type="Gene3D" id="3.40.50.300">
    <property type="entry name" value="P-loop containing nucleotide triphosphate hydrolases"/>
    <property type="match status" value="1"/>
</dbReference>